<dbReference type="RefSeq" id="WP_044012838.1">
    <property type="nucleotide sequence ID" value="NZ_CCVW01000005.1"/>
</dbReference>
<accession>A0A078L2P0</accession>
<organism evidence="1 2">
    <name type="scientific">Legionella massiliensis</name>
    <dbReference type="NCBI Taxonomy" id="1034943"/>
    <lineage>
        <taxon>Bacteria</taxon>
        <taxon>Pseudomonadati</taxon>
        <taxon>Pseudomonadota</taxon>
        <taxon>Gammaproteobacteria</taxon>
        <taxon>Legionellales</taxon>
        <taxon>Legionellaceae</taxon>
        <taxon>Legionella</taxon>
    </lineage>
</organism>
<name>A0A078L2P0_9GAMM</name>
<protein>
    <submittedName>
        <fullName evidence="1">Uncharacterized protein</fullName>
    </submittedName>
</protein>
<dbReference type="Pfam" id="PF20126">
    <property type="entry name" value="TumE"/>
    <property type="match status" value="1"/>
</dbReference>
<dbReference type="EMBL" id="CCSB01000005">
    <property type="protein sequence ID" value="CDZ79482.1"/>
    <property type="molecule type" value="Genomic_DNA"/>
</dbReference>
<dbReference type="Proteomes" id="UP000044071">
    <property type="component" value="Unassembled WGS sequence"/>
</dbReference>
<proteinExistence type="predicted"/>
<dbReference type="eggNOG" id="COG5652">
    <property type="taxonomic scope" value="Bacteria"/>
</dbReference>
<evidence type="ECO:0000313" key="1">
    <source>
        <dbReference type="EMBL" id="CDZ79482.1"/>
    </source>
</evidence>
<gene>
    <name evidence="1" type="ORF">BN59_03800</name>
</gene>
<dbReference type="OrthoDB" id="7451512at2"/>
<evidence type="ECO:0000313" key="2">
    <source>
        <dbReference type="Proteomes" id="UP000044071"/>
    </source>
</evidence>
<keyword evidence="2" id="KW-1185">Reference proteome</keyword>
<dbReference type="AlphaFoldDB" id="A0A078L2P0"/>
<sequence length="121" mass="14311">MKAIDHSLENLLDLNGERIVIDESLGLWVKFEVIKTPNRHQGIKYSLTLHDKSKKRIMGFDNSHEIEYGAKRGVRPERTFDHWHYDAKDQGRPYDYINAGQLLEDFWKEVEKRVEALKESK</sequence>
<dbReference type="InterPro" id="IPR045397">
    <property type="entry name" value="TumE-like"/>
</dbReference>
<dbReference type="STRING" id="1034943.BN59_03800"/>
<reference evidence="1 2" key="1">
    <citation type="submission" date="2014-06" db="EMBL/GenBank/DDBJ databases">
        <authorList>
            <person name="Urmite Genomes Urmite Genomes"/>
        </authorList>
    </citation>
    <scope>NUCLEOTIDE SEQUENCE [LARGE SCALE GENOMIC DNA]</scope>
</reference>